<proteinExistence type="predicted"/>
<name>A0A1G2A8T8_9BACT</name>
<gene>
    <name evidence="1" type="ORF">A3H61_00885</name>
</gene>
<accession>A0A1G2A8T8</accession>
<evidence type="ECO:0000313" key="2">
    <source>
        <dbReference type="Proteomes" id="UP000178315"/>
    </source>
</evidence>
<protein>
    <recommendedName>
        <fullName evidence="3">Gcp-like domain-containing protein</fullName>
    </recommendedName>
</protein>
<dbReference type="Proteomes" id="UP000178315">
    <property type="component" value="Unassembled WGS sequence"/>
</dbReference>
<sequence>MILCIDTTQKEKLEVRIYDSRREQSDMISVPFFCNESELLLKTIDDILKKNTLQKPQGIIVVKGATGRFSRIRLGVTITNALGFAWDVPVFGILQNEEIESAVHTISESAGFEAPVIPVYDKEPNVI</sequence>
<dbReference type="AlphaFoldDB" id="A0A1G2A8T8"/>
<evidence type="ECO:0008006" key="3">
    <source>
        <dbReference type="Google" id="ProtNLM"/>
    </source>
</evidence>
<dbReference type="EMBL" id="MHJU01000014">
    <property type="protein sequence ID" value="OGY73274.1"/>
    <property type="molecule type" value="Genomic_DNA"/>
</dbReference>
<organism evidence="1 2">
    <name type="scientific">Candidatus Jacksonbacteria bacterium RIFCSPLOWO2_02_FULL_44_20</name>
    <dbReference type="NCBI Taxonomy" id="1798460"/>
    <lineage>
        <taxon>Bacteria</taxon>
        <taxon>Candidatus Jacksoniibacteriota</taxon>
    </lineage>
</organism>
<dbReference type="InterPro" id="IPR043129">
    <property type="entry name" value="ATPase_NBD"/>
</dbReference>
<dbReference type="SUPFAM" id="SSF53067">
    <property type="entry name" value="Actin-like ATPase domain"/>
    <property type="match status" value="1"/>
</dbReference>
<reference evidence="1 2" key="1">
    <citation type="journal article" date="2016" name="Nat. Commun.">
        <title>Thousands of microbial genomes shed light on interconnected biogeochemical processes in an aquifer system.</title>
        <authorList>
            <person name="Anantharaman K."/>
            <person name="Brown C.T."/>
            <person name="Hug L.A."/>
            <person name="Sharon I."/>
            <person name="Castelle C.J."/>
            <person name="Probst A.J."/>
            <person name="Thomas B.C."/>
            <person name="Singh A."/>
            <person name="Wilkins M.J."/>
            <person name="Karaoz U."/>
            <person name="Brodie E.L."/>
            <person name="Williams K.H."/>
            <person name="Hubbard S.S."/>
            <person name="Banfield J.F."/>
        </authorList>
    </citation>
    <scope>NUCLEOTIDE SEQUENCE [LARGE SCALE GENOMIC DNA]</scope>
</reference>
<comment type="caution">
    <text evidence="1">The sequence shown here is derived from an EMBL/GenBank/DDBJ whole genome shotgun (WGS) entry which is preliminary data.</text>
</comment>
<dbReference type="Gene3D" id="3.30.420.40">
    <property type="match status" value="1"/>
</dbReference>
<evidence type="ECO:0000313" key="1">
    <source>
        <dbReference type="EMBL" id="OGY73274.1"/>
    </source>
</evidence>